<gene>
    <name evidence="7" type="ORF">H0S73_16105</name>
</gene>
<feature type="transmembrane region" description="Helical" evidence="5">
    <location>
        <begin position="84"/>
        <end position="108"/>
    </location>
</feature>
<comment type="caution">
    <text evidence="7">The sequence shown here is derived from an EMBL/GenBank/DDBJ whole genome shotgun (WGS) entry which is preliminary data.</text>
</comment>
<evidence type="ECO:0000256" key="5">
    <source>
        <dbReference type="SAM" id="Phobius"/>
    </source>
</evidence>
<protein>
    <submittedName>
        <fullName evidence="7">DUF202 domain-containing protein</fullName>
    </submittedName>
</protein>
<keyword evidence="4 5" id="KW-0472">Membrane</keyword>
<evidence type="ECO:0000313" key="8">
    <source>
        <dbReference type="Proteomes" id="UP000572984"/>
    </source>
</evidence>
<dbReference type="Pfam" id="PF02656">
    <property type="entry name" value="DUF202"/>
    <property type="match status" value="1"/>
</dbReference>
<feature type="transmembrane region" description="Helical" evidence="5">
    <location>
        <begin position="43"/>
        <end position="64"/>
    </location>
</feature>
<evidence type="ECO:0000259" key="6">
    <source>
        <dbReference type="Pfam" id="PF02656"/>
    </source>
</evidence>
<keyword evidence="2 5" id="KW-0812">Transmembrane</keyword>
<evidence type="ECO:0000256" key="1">
    <source>
        <dbReference type="ARBA" id="ARBA00004127"/>
    </source>
</evidence>
<feature type="domain" description="DUF202" evidence="6">
    <location>
        <begin position="34"/>
        <end position="103"/>
    </location>
</feature>
<keyword evidence="3 5" id="KW-1133">Transmembrane helix</keyword>
<comment type="subcellular location">
    <subcellularLocation>
        <location evidence="1">Endomembrane system</location>
        <topology evidence="1">Multi-pass membrane protein</topology>
    </subcellularLocation>
</comment>
<dbReference type="EMBL" id="JACDXJ010000001">
    <property type="protein sequence ID" value="MBA1157643.1"/>
    <property type="molecule type" value="Genomic_DNA"/>
</dbReference>
<evidence type="ECO:0000256" key="2">
    <source>
        <dbReference type="ARBA" id="ARBA00022692"/>
    </source>
</evidence>
<dbReference type="Proteomes" id="UP000572984">
    <property type="component" value="Unassembled WGS sequence"/>
</dbReference>
<dbReference type="GO" id="GO:0012505">
    <property type="term" value="C:endomembrane system"/>
    <property type="evidence" value="ECO:0007669"/>
    <property type="project" value="UniProtKB-SubCell"/>
</dbReference>
<dbReference type="AlphaFoldDB" id="A0A838BRV3"/>
<feature type="transmembrane region" description="Helical" evidence="5">
    <location>
        <begin position="129"/>
        <end position="152"/>
    </location>
</feature>
<dbReference type="InterPro" id="IPR003807">
    <property type="entry name" value="DUF202"/>
</dbReference>
<evidence type="ECO:0000256" key="4">
    <source>
        <dbReference type="ARBA" id="ARBA00023136"/>
    </source>
</evidence>
<organism evidence="7 8">
    <name type="scientific">Microvirga mediterraneensis</name>
    <dbReference type="NCBI Taxonomy" id="2754695"/>
    <lineage>
        <taxon>Bacteria</taxon>
        <taxon>Pseudomonadati</taxon>
        <taxon>Pseudomonadota</taxon>
        <taxon>Alphaproteobacteria</taxon>
        <taxon>Hyphomicrobiales</taxon>
        <taxon>Methylobacteriaceae</taxon>
        <taxon>Microvirga</taxon>
    </lineage>
</organism>
<sequence>MDPVMPKPPVDAQSASDTISVELSSRRTGMSFQRTRMSADRTLMAVIRTSLSLISFGFTIYQVFEKLREQQLLTGARPARNFGVALVALGITMLVIGIVYHVQFMLGLRKERTAMKVAGLIRAESKFPPSLTLITAVILLLIGIAAIVSMVFQVGPFG</sequence>
<reference evidence="7 8" key="1">
    <citation type="submission" date="2020-07" db="EMBL/GenBank/DDBJ databases">
        <title>Draft genome and description of Microvirga mediterraneensis Marseille-Q2068 sp. nov.</title>
        <authorList>
            <person name="Boxberger M."/>
        </authorList>
    </citation>
    <scope>NUCLEOTIDE SEQUENCE [LARGE SCALE GENOMIC DNA]</scope>
    <source>
        <strain evidence="7 8">Marseille-Q2068</strain>
    </source>
</reference>
<keyword evidence="8" id="KW-1185">Reference proteome</keyword>
<accession>A0A838BRV3</accession>
<proteinExistence type="predicted"/>
<evidence type="ECO:0000313" key="7">
    <source>
        <dbReference type="EMBL" id="MBA1157643.1"/>
    </source>
</evidence>
<evidence type="ECO:0000256" key="3">
    <source>
        <dbReference type="ARBA" id="ARBA00022989"/>
    </source>
</evidence>
<name>A0A838BRV3_9HYPH</name>